<accession>A0AA39VLN3</accession>
<protein>
    <submittedName>
        <fullName evidence="2">Uncharacterized protein</fullName>
    </submittedName>
</protein>
<sequence>MEVLRSGKVLGDSNKEATVEEDEVVQMKGIGEKELEKEVEVEVTNPEPRPQLHKSPNPYMLPISFPESLKNSKLEKSHQNIYDLLFCPIGSHDCNTVDIAFNRGGKIVKFNGKYGVSKAFGSEMRKRRQRRQKTKVCTVPTGSNIKAHGKVPVEGTSGKEHRAPRVHLPCLAGKSLLKEAAVYVNTTSGDFNSSVSQA</sequence>
<dbReference type="Proteomes" id="UP001168877">
    <property type="component" value="Unassembled WGS sequence"/>
</dbReference>
<proteinExistence type="predicted"/>
<dbReference type="EMBL" id="JAUESC010000383">
    <property type="protein sequence ID" value="KAK0584412.1"/>
    <property type="molecule type" value="Genomic_DNA"/>
</dbReference>
<comment type="caution">
    <text evidence="2">The sequence shown here is derived from an EMBL/GenBank/DDBJ whole genome shotgun (WGS) entry which is preliminary data.</text>
</comment>
<feature type="region of interest" description="Disordered" evidence="1">
    <location>
        <begin position="1"/>
        <end position="20"/>
    </location>
</feature>
<name>A0AA39VLN3_ACESA</name>
<reference evidence="2" key="1">
    <citation type="journal article" date="2022" name="Plant J.">
        <title>Strategies of tolerance reflected in two North American maple genomes.</title>
        <authorList>
            <person name="McEvoy S.L."/>
            <person name="Sezen U.U."/>
            <person name="Trouern-Trend A."/>
            <person name="McMahon S.M."/>
            <person name="Schaberg P.G."/>
            <person name="Yang J."/>
            <person name="Wegrzyn J.L."/>
            <person name="Swenson N.G."/>
        </authorList>
    </citation>
    <scope>NUCLEOTIDE SEQUENCE</scope>
    <source>
        <strain evidence="2">NS2018</strain>
    </source>
</reference>
<dbReference type="AlphaFoldDB" id="A0AA39VLN3"/>
<evidence type="ECO:0000313" key="3">
    <source>
        <dbReference type="Proteomes" id="UP001168877"/>
    </source>
</evidence>
<feature type="region of interest" description="Disordered" evidence="1">
    <location>
        <begin position="36"/>
        <end position="59"/>
    </location>
</feature>
<evidence type="ECO:0000313" key="2">
    <source>
        <dbReference type="EMBL" id="KAK0584412.1"/>
    </source>
</evidence>
<reference evidence="2" key="2">
    <citation type="submission" date="2023-06" db="EMBL/GenBank/DDBJ databases">
        <authorList>
            <person name="Swenson N.G."/>
            <person name="Wegrzyn J.L."/>
            <person name="Mcevoy S.L."/>
        </authorList>
    </citation>
    <scope>NUCLEOTIDE SEQUENCE</scope>
    <source>
        <strain evidence="2">NS2018</strain>
        <tissue evidence="2">Leaf</tissue>
    </source>
</reference>
<organism evidence="2 3">
    <name type="scientific">Acer saccharum</name>
    <name type="common">Sugar maple</name>
    <dbReference type="NCBI Taxonomy" id="4024"/>
    <lineage>
        <taxon>Eukaryota</taxon>
        <taxon>Viridiplantae</taxon>
        <taxon>Streptophyta</taxon>
        <taxon>Embryophyta</taxon>
        <taxon>Tracheophyta</taxon>
        <taxon>Spermatophyta</taxon>
        <taxon>Magnoliopsida</taxon>
        <taxon>eudicotyledons</taxon>
        <taxon>Gunneridae</taxon>
        <taxon>Pentapetalae</taxon>
        <taxon>rosids</taxon>
        <taxon>malvids</taxon>
        <taxon>Sapindales</taxon>
        <taxon>Sapindaceae</taxon>
        <taxon>Hippocastanoideae</taxon>
        <taxon>Acereae</taxon>
        <taxon>Acer</taxon>
    </lineage>
</organism>
<gene>
    <name evidence="2" type="ORF">LWI29_012857</name>
</gene>
<evidence type="ECO:0000256" key="1">
    <source>
        <dbReference type="SAM" id="MobiDB-lite"/>
    </source>
</evidence>
<keyword evidence="3" id="KW-1185">Reference proteome</keyword>